<keyword evidence="3" id="KW-1185">Reference proteome</keyword>
<keyword evidence="2" id="KW-0489">Methyltransferase</keyword>
<dbReference type="OrthoDB" id="9805585at2"/>
<dbReference type="Pfam" id="PF13649">
    <property type="entry name" value="Methyltransf_25"/>
    <property type="match status" value="1"/>
</dbReference>
<proteinExistence type="predicted"/>
<sequence length="223" mass="24273">MQHRAKPARGGGGNGPSPTLTFFRQWLKNPLSVAALSPSSKQLARLMVRELPREAQRVVELGGGTGVFTQAMLDHGIKPEHLLVVELNQELHKFLQGRFAEVNVVCGDACTLPALVQQQSFAAEGPVDAVISGLGLLSMPKSLQRDILQAAFAVMPSEGRMIQFTYGPVSPVPRETLDELGLTVRRGGFAWWNIPPASVFVFQRSRSRPITPVRAGERNAGKE</sequence>
<feature type="domain" description="Methyltransferase" evidence="1">
    <location>
        <begin position="58"/>
        <end position="158"/>
    </location>
</feature>
<dbReference type="GO" id="GO:0032259">
    <property type="term" value="P:methylation"/>
    <property type="evidence" value="ECO:0007669"/>
    <property type="project" value="UniProtKB-KW"/>
</dbReference>
<dbReference type="InterPro" id="IPR041698">
    <property type="entry name" value="Methyltransf_25"/>
</dbReference>
<dbReference type="SUPFAM" id="SSF53335">
    <property type="entry name" value="S-adenosyl-L-methionine-dependent methyltransferases"/>
    <property type="match status" value="1"/>
</dbReference>
<dbReference type="Gene3D" id="3.40.50.150">
    <property type="entry name" value="Vaccinia Virus protein VP39"/>
    <property type="match status" value="1"/>
</dbReference>
<dbReference type="Proteomes" id="UP000295293">
    <property type="component" value="Unassembled WGS sequence"/>
</dbReference>
<protein>
    <submittedName>
        <fullName evidence="2">Phospholipid N-methyltransferase</fullName>
    </submittedName>
</protein>
<gene>
    <name evidence="2" type="ORF">DFR29_11965</name>
</gene>
<dbReference type="CDD" id="cd02440">
    <property type="entry name" value="AdoMet_MTases"/>
    <property type="match status" value="1"/>
</dbReference>
<dbReference type="AlphaFoldDB" id="A0A4R6YN38"/>
<comment type="caution">
    <text evidence="2">The sequence shown here is derived from an EMBL/GenBank/DDBJ whole genome shotgun (WGS) entry which is preliminary data.</text>
</comment>
<organism evidence="2 3">
    <name type="scientific">Tahibacter aquaticus</name>
    <dbReference type="NCBI Taxonomy" id="520092"/>
    <lineage>
        <taxon>Bacteria</taxon>
        <taxon>Pseudomonadati</taxon>
        <taxon>Pseudomonadota</taxon>
        <taxon>Gammaproteobacteria</taxon>
        <taxon>Lysobacterales</taxon>
        <taxon>Rhodanobacteraceae</taxon>
        <taxon>Tahibacter</taxon>
    </lineage>
</organism>
<dbReference type="RefSeq" id="WP_133821279.1">
    <property type="nucleotide sequence ID" value="NZ_SNZH01000019.1"/>
</dbReference>
<dbReference type="InterPro" id="IPR029063">
    <property type="entry name" value="SAM-dependent_MTases_sf"/>
</dbReference>
<accession>A0A4R6YN38</accession>
<keyword evidence="2" id="KW-0808">Transferase</keyword>
<dbReference type="GO" id="GO:0008168">
    <property type="term" value="F:methyltransferase activity"/>
    <property type="evidence" value="ECO:0007669"/>
    <property type="project" value="UniProtKB-KW"/>
</dbReference>
<evidence type="ECO:0000313" key="2">
    <source>
        <dbReference type="EMBL" id="TDR38737.1"/>
    </source>
</evidence>
<dbReference type="EMBL" id="SNZH01000019">
    <property type="protein sequence ID" value="TDR38737.1"/>
    <property type="molecule type" value="Genomic_DNA"/>
</dbReference>
<evidence type="ECO:0000313" key="3">
    <source>
        <dbReference type="Proteomes" id="UP000295293"/>
    </source>
</evidence>
<name>A0A4R6YN38_9GAMM</name>
<reference evidence="2 3" key="1">
    <citation type="submission" date="2019-03" db="EMBL/GenBank/DDBJ databases">
        <title>Genomic Encyclopedia of Type Strains, Phase IV (KMG-IV): sequencing the most valuable type-strain genomes for metagenomic binning, comparative biology and taxonomic classification.</title>
        <authorList>
            <person name="Goeker M."/>
        </authorList>
    </citation>
    <scope>NUCLEOTIDE SEQUENCE [LARGE SCALE GENOMIC DNA]</scope>
    <source>
        <strain evidence="2 3">DSM 21667</strain>
    </source>
</reference>
<evidence type="ECO:0000259" key="1">
    <source>
        <dbReference type="Pfam" id="PF13649"/>
    </source>
</evidence>